<dbReference type="InterPro" id="IPR010107">
    <property type="entry name" value="Glutamate_decarboxylase"/>
</dbReference>
<evidence type="ECO:0000256" key="7">
    <source>
        <dbReference type="RuleBase" id="RU000382"/>
    </source>
</evidence>
<reference evidence="10" key="1">
    <citation type="journal article" date="2014" name="Science">
        <title>Ancient hybridizations among the ancestral genomes of bread wheat.</title>
        <authorList>
            <consortium name="International Wheat Genome Sequencing Consortium,"/>
            <person name="Marcussen T."/>
            <person name="Sandve S.R."/>
            <person name="Heier L."/>
            <person name="Spannagl M."/>
            <person name="Pfeifer M."/>
            <person name="Jakobsen K.S."/>
            <person name="Wulff B.B."/>
            <person name="Steuernagel B."/>
            <person name="Mayer K.F."/>
            <person name="Olsen O.A."/>
        </authorList>
    </citation>
    <scope>NUCLEOTIDE SEQUENCE [LARGE SCALE GENOMIC DNA]</scope>
    <source>
        <strain evidence="10">cv. AL8/78</strain>
    </source>
</reference>
<comment type="similarity">
    <text evidence="2 7">Belongs to the group II decarboxylase family.</text>
</comment>
<feature type="compositionally biased region" description="Basic and acidic residues" evidence="8">
    <location>
        <begin position="230"/>
        <end position="241"/>
    </location>
</feature>
<protein>
    <recommendedName>
        <fullName evidence="3">glutamate decarboxylase</fullName>
        <ecNumber evidence="3">4.1.1.15</ecNumber>
    </recommendedName>
</protein>
<evidence type="ECO:0000313" key="10">
    <source>
        <dbReference type="Proteomes" id="UP000015105"/>
    </source>
</evidence>
<dbReference type="InterPro" id="IPR002129">
    <property type="entry name" value="PyrdxlP-dep_de-COase"/>
</dbReference>
<evidence type="ECO:0000256" key="1">
    <source>
        <dbReference type="ARBA" id="ARBA00001933"/>
    </source>
</evidence>
<sequence>VDAASGGFIAPFLYPELEWDFRLPWVKSINVSGHKYGLVYPGIGWCVWRTKEDLPDELIFHINYLGSDQPTFTLNFSKGSSQVIAQYYQLIRHGLEAGVQEHHGELPGERHGGEGGPGEDGALQHRVQGRGRAAGGLLAQGPQPARRVRDLRHAAPLRLDRAGLHHARRRAARHGAPRRHPGGVQPHPRRAPRPRHRHRHGPARRAPLQARAPRPAAGHAAQDRRRRQRPRQEDGARDAEVGHGGVEEVCACQEDQRRLLVTINSLQNPNHQAT</sequence>
<proteinExistence type="inferred from homology"/>
<dbReference type="AlphaFoldDB" id="A0A453IJN4"/>
<dbReference type="PANTHER" id="PTHR43321:SF35">
    <property type="entry name" value="GLUTAMATE DECARBOXYLASE"/>
    <property type="match status" value="1"/>
</dbReference>
<feature type="compositionally biased region" description="Low complexity" evidence="8">
    <location>
        <begin position="204"/>
        <end position="220"/>
    </location>
</feature>
<dbReference type="GO" id="GO:0005829">
    <property type="term" value="C:cytosol"/>
    <property type="evidence" value="ECO:0007669"/>
    <property type="project" value="TreeGrafter"/>
</dbReference>
<dbReference type="InterPro" id="IPR015424">
    <property type="entry name" value="PyrdxlP-dep_Trfase"/>
</dbReference>
<organism evidence="9 10">
    <name type="scientific">Aegilops tauschii subsp. strangulata</name>
    <name type="common">Goatgrass</name>
    <dbReference type="NCBI Taxonomy" id="200361"/>
    <lineage>
        <taxon>Eukaryota</taxon>
        <taxon>Viridiplantae</taxon>
        <taxon>Streptophyta</taxon>
        <taxon>Embryophyta</taxon>
        <taxon>Tracheophyta</taxon>
        <taxon>Spermatophyta</taxon>
        <taxon>Magnoliopsida</taxon>
        <taxon>Liliopsida</taxon>
        <taxon>Poales</taxon>
        <taxon>Poaceae</taxon>
        <taxon>BOP clade</taxon>
        <taxon>Pooideae</taxon>
        <taxon>Triticodae</taxon>
        <taxon>Triticeae</taxon>
        <taxon>Triticinae</taxon>
        <taxon>Aegilops</taxon>
    </lineage>
</organism>
<dbReference type="EnsemblPlants" id="AET4Gv20584800.4">
    <property type="protein sequence ID" value="AET4Gv20584800.4"/>
    <property type="gene ID" value="AET4Gv20584800"/>
</dbReference>
<reference evidence="9" key="4">
    <citation type="submission" date="2019-03" db="UniProtKB">
        <authorList>
            <consortium name="EnsemblPlants"/>
        </authorList>
    </citation>
    <scope>IDENTIFICATION</scope>
</reference>
<accession>A0A453IJN4</accession>
<comment type="cofactor">
    <cofactor evidence="1 6 7">
        <name>pyridoxal 5'-phosphate</name>
        <dbReference type="ChEBI" id="CHEBI:597326"/>
    </cofactor>
</comment>
<dbReference type="Gene3D" id="3.40.640.10">
    <property type="entry name" value="Type I PLP-dependent aspartate aminotransferase-like (Major domain)"/>
    <property type="match status" value="1"/>
</dbReference>
<evidence type="ECO:0000256" key="6">
    <source>
        <dbReference type="PIRSR" id="PIRSR602129-50"/>
    </source>
</evidence>
<feature type="compositionally biased region" description="Basic and acidic residues" evidence="8">
    <location>
        <begin position="103"/>
        <end position="113"/>
    </location>
</feature>
<dbReference type="GO" id="GO:0030170">
    <property type="term" value="F:pyridoxal phosphate binding"/>
    <property type="evidence" value="ECO:0007669"/>
    <property type="project" value="InterPro"/>
</dbReference>
<name>A0A453IJN4_AEGTS</name>
<reference evidence="9" key="5">
    <citation type="journal article" date="2021" name="G3 (Bethesda)">
        <title>Aegilops tauschii genome assembly Aet v5.0 features greater sequence contiguity and improved annotation.</title>
        <authorList>
            <person name="Wang L."/>
            <person name="Zhu T."/>
            <person name="Rodriguez J.C."/>
            <person name="Deal K.R."/>
            <person name="Dubcovsky J."/>
            <person name="McGuire P.E."/>
            <person name="Lux T."/>
            <person name="Spannagl M."/>
            <person name="Mayer K.F.X."/>
            <person name="Baldrich P."/>
            <person name="Meyers B.C."/>
            <person name="Huo N."/>
            <person name="Gu Y.Q."/>
            <person name="Zhou H."/>
            <person name="Devos K.M."/>
            <person name="Bennetzen J.L."/>
            <person name="Unver T."/>
            <person name="Budak H."/>
            <person name="Gulick P.J."/>
            <person name="Galiba G."/>
            <person name="Kalapos B."/>
            <person name="Nelson D.R."/>
            <person name="Li P."/>
            <person name="You F.M."/>
            <person name="Luo M.C."/>
            <person name="Dvorak J."/>
        </authorList>
    </citation>
    <scope>NUCLEOTIDE SEQUENCE [LARGE SCALE GENOMIC DNA]</scope>
    <source>
        <strain evidence="9">cv. AL8/78</strain>
    </source>
</reference>
<evidence type="ECO:0000256" key="2">
    <source>
        <dbReference type="ARBA" id="ARBA00009533"/>
    </source>
</evidence>
<dbReference type="Proteomes" id="UP000015105">
    <property type="component" value="Chromosome 4D"/>
</dbReference>
<feature type="modified residue" description="N6-(pyridoxal phosphate)lysine" evidence="6">
    <location>
        <position position="35"/>
    </location>
</feature>
<dbReference type="GO" id="GO:0006538">
    <property type="term" value="P:L-glutamate catabolic process"/>
    <property type="evidence" value="ECO:0007669"/>
    <property type="project" value="TreeGrafter"/>
</dbReference>
<keyword evidence="4 6" id="KW-0663">Pyridoxal phosphate</keyword>
<dbReference type="PANTHER" id="PTHR43321">
    <property type="entry name" value="GLUTAMATE DECARBOXYLASE"/>
    <property type="match status" value="1"/>
</dbReference>
<dbReference type="GO" id="GO:0004351">
    <property type="term" value="F:glutamate decarboxylase activity"/>
    <property type="evidence" value="ECO:0007669"/>
    <property type="project" value="UniProtKB-EC"/>
</dbReference>
<reference evidence="10" key="2">
    <citation type="journal article" date="2017" name="Nat. Plants">
        <title>The Aegilops tauschii genome reveals multiple impacts of transposons.</title>
        <authorList>
            <person name="Zhao G."/>
            <person name="Zou C."/>
            <person name="Li K."/>
            <person name="Wang K."/>
            <person name="Li T."/>
            <person name="Gao L."/>
            <person name="Zhang X."/>
            <person name="Wang H."/>
            <person name="Yang Z."/>
            <person name="Liu X."/>
            <person name="Jiang W."/>
            <person name="Mao L."/>
            <person name="Kong X."/>
            <person name="Jiao Y."/>
            <person name="Jia J."/>
        </authorList>
    </citation>
    <scope>NUCLEOTIDE SEQUENCE [LARGE SCALE GENOMIC DNA]</scope>
    <source>
        <strain evidence="10">cv. AL8/78</strain>
    </source>
</reference>
<evidence type="ECO:0000256" key="8">
    <source>
        <dbReference type="SAM" id="MobiDB-lite"/>
    </source>
</evidence>
<feature type="compositionally biased region" description="Basic residues" evidence="8">
    <location>
        <begin position="164"/>
        <end position="203"/>
    </location>
</feature>
<dbReference type="Pfam" id="PF00282">
    <property type="entry name" value="Pyridoxal_deC"/>
    <property type="match status" value="1"/>
</dbReference>
<feature type="region of interest" description="Disordered" evidence="8">
    <location>
        <begin position="103"/>
        <end position="123"/>
    </location>
</feature>
<dbReference type="SUPFAM" id="SSF53383">
    <property type="entry name" value="PLP-dependent transferases"/>
    <property type="match status" value="1"/>
</dbReference>
<evidence type="ECO:0000256" key="5">
    <source>
        <dbReference type="ARBA" id="ARBA00023239"/>
    </source>
</evidence>
<feature type="region of interest" description="Disordered" evidence="8">
    <location>
        <begin position="157"/>
        <end position="246"/>
    </location>
</feature>
<evidence type="ECO:0000313" key="9">
    <source>
        <dbReference type="EnsemblPlants" id="AET4Gv20584800.4"/>
    </source>
</evidence>
<dbReference type="Gramene" id="AET4Gv20584800.4">
    <property type="protein sequence ID" value="AET4Gv20584800.4"/>
    <property type="gene ID" value="AET4Gv20584800"/>
</dbReference>
<evidence type="ECO:0000256" key="4">
    <source>
        <dbReference type="ARBA" id="ARBA00022898"/>
    </source>
</evidence>
<evidence type="ECO:0000256" key="3">
    <source>
        <dbReference type="ARBA" id="ARBA00012421"/>
    </source>
</evidence>
<dbReference type="InterPro" id="IPR015421">
    <property type="entry name" value="PyrdxlP-dep_Trfase_major"/>
</dbReference>
<dbReference type="EC" id="4.1.1.15" evidence="3"/>
<reference evidence="9" key="3">
    <citation type="journal article" date="2017" name="Nature">
        <title>Genome sequence of the progenitor of the wheat D genome Aegilops tauschii.</title>
        <authorList>
            <person name="Luo M.C."/>
            <person name="Gu Y.Q."/>
            <person name="Puiu D."/>
            <person name="Wang H."/>
            <person name="Twardziok S.O."/>
            <person name="Deal K.R."/>
            <person name="Huo N."/>
            <person name="Zhu T."/>
            <person name="Wang L."/>
            <person name="Wang Y."/>
            <person name="McGuire P.E."/>
            <person name="Liu S."/>
            <person name="Long H."/>
            <person name="Ramasamy R.K."/>
            <person name="Rodriguez J.C."/>
            <person name="Van S.L."/>
            <person name="Yuan L."/>
            <person name="Wang Z."/>
            <person name="Xia Z."/>
            <person name="Xiao L."/>
            <person name="Anderson O.D."/>
            <person name="Ouyang S."/>
            <person name="Liang Y."/>
            <person name="Zimin A.V."/>
            <person name="Pertea G."/>
            <person name="Qi P."/>
            <person name="Bennetzen J.L."/>
            <person name="Dai X."/>
            <person name="Dawson M.W."/>
            <person name="Muller H.G."/>
            <person name="Kugler K."/>
            <person name="Rivarola-Duarte L."/>
            <person name="Spannagl M."/>
            <person name="Mayer K.F.X."/>
            <person name="Lu F.H."/>
            <person name="Bevan M.W."/>
            <person name="Leroy P."/>
            <person name="Li P."/>
            <person name="You F.M."/>
            <person name="Sun Q."/>
            <person name="Liu Z."/>
            <person name="Lyons E."/>
            <person name="Wicker T."/>
            <person name="Salzberg S.L."/>
            <person name="Devos K.M."/>
            <person name="Dvorak J."/>
        </authorList>
    </citation>
    <scope>NUCLEOTIDE SEQUENCE [LARGE SCALE GENOMIC DNA]</scope>
    <source>
        <strain evidence="9">cv. AL8/78</strain>
    </source>
</reference>
<keyword evidence="5 7" id="KW-0456">Lyase</keyword>
<keyword evidence="10" id="KW-1185">Reference proteome</keyword>